<evidence type="ECO:0000313" key="2">
    <source>
        <dbReference type="Proteomes" id="UP000094869"/>
    </source>
</evidence>
<keyword evidence="2" id="KW-1185">Reference proteome</keyword>
<proteinExistence type="predicted"/>
<sequence>MTEPQQKDFEELLEQLEQEEETCESCPDRNAPADRCEGCGTHGNIQDLEQLIESMKEGEKGQ</sequence>
<dbReference type="RefSeq" id="WP_069408902.1">
    <property type="nucleotide sequence ID" value="NZ_MEHD01000054.1"/>
</dbReference>
<accession>A0ABX3A7F9</accession>
<organism evidence="1 2">
    <name type="scientific">Eisenbergiella tayi</name>
    <dbReference type="NCBI Taxonomy" id="1432052"/>
    <lineage>
        <taxon>Bacteria</taxon>
        <taxon>Bacillati</taxon>
        <taxon>Bacillota</taxon>
        <taxon>Clostridia</taxon>
        <taxon>Lachnospirales</taxon>
        <taxon>Lachnospiraceae</taxon>
        <taxon>Eisenbergiella</taxon>
    </lineage>
</organism>
<protein>
    <submittedName>
        <fullName evidence="1">Uncharacterized protein</fullName>
    </submittedName>
</protein>
<name>A0ABX3A7F9_9FIRM</name>
<evidence type="ECO:0000313" key="1">
    <source>
        <dbReference type="EMBL" id="ODR45070.1"/>
    </source>
</evidence>
<reference evidence="1 2" key="1">
    <citation type="submission" date="2016-08" db="EMBL/GenBank/DDBJ databases">
        <title>Characterization of Isolates of Eisenbergiella tayi Derived from Blood Cultures, Using Whole Genome Sequencing.</title>
        <authorList>
            <person name="Bernier A.-M."/>
            <person name="Burdz T."/>
            <person name="Wiebe D."/>
            <person name="Bernard K."/>
        </authorList>
    </citation>
    <scope>NUCLEOTIDE SEQUENCE [LARGE SCALE GENOMIC DNA]</scope>
    <source>
        <strain evidence="1 2">NML120146</strain>
    </source>
</reference>
<dbReference type="EMBL" id="MEHD01000054">
    <property type="protein sequence ID" value="ODR45070.1"/>
    <property type="molecule type" value="Genomic_DNA"/>
</dbReference>
<comment type="caution">
    <text evidence="1">The sequence shown here is derived from an EMBL/GenBank/DDBJ whole genome shotgun (WGS) entry which is preliminary data.</text>
</comment>
<dbReference type="Proteomes" id="UP000094869">
    <property type="component" value="Unassembled WGS sequence"/>
</dbReference>
<gene>
    <name evidence="1" type="ORF">BEI63_30475</name>
</gene>